<gene>
    <name evidence="3" type="ORF">TM35_000031650</name>
</gene>
<feature type="signal peptide" evidence="2">
    <location>
        <begin position="1"/>
        <end position="24"/>
    </location>
</feature>
<feature type="compositionally biased region" description="Polar residues" evidence="1">
    <location>
        <begin position="194"/>
        <end position="205"/>
    </location>
</feature>
<keyword evidence="2" id="KW-0732">Signal</keyword>
<feature type="region of interest" description="Disordered" evidence="1">
    <location>
        <begin position="99"/>
        <end position="138"/>
    </location>
</feature>
<comment type="caution">
    <text evidence="3">The sequence shown here is derived from an EMBL/GenBank/DDBJ whole genome shotgun (WGS) entry which is preliminary data.</text>
</comment>
<feature type="compositionally biased region" description="Low complexity" evidence="1">
    <location>
        <begin position="206"/>
        <end position="259"/>
    </location>
</feature>
<feature type="region of interest" description="Disordered" evidence="1">
    <location>
        <begin position="30"/>
        <end position="66"/>
    </location>
</feature>
<dbReference type="Proteomes" id="UP000192257">
    <property type="component" value="Unassembled WGS sequence"/>
</dbReference>
<dbReference type="VEuPathDB" id="TriTrypDB:TM35_000031650"/>
<dbReference type="EMBL" id="NBCO01000003">
    <property type="protein sequence ID" value="ORC92412.1"/>
    <property type="molecule type" value="Genomic_DNA"/>
</dbReference>
<feature type="compositionally biased region" description="Gly residues" evidence="1">
    <location>
        <begin position="123"/>
        <end position="132"/>
    </location>
</feature>
<dbReference type="GeneID" id="39981712"/>
<evidence type="ECO:0000256" key="1">
    <source>
        <dbReference type="SAM" id="MobiDB-lite"/>
    </source>
</evidence>
<keyword evidence="4" id="KW-1185">Reference proteome</keyword>
<proteinExistence type="predicted"/>
<reference evidence="3 4" key="1">
    <citation type="submission" date="2017-03" db="EMBL/GenBank/DDBJ databases">
        <title>An alternative strategy for trypanosome survival in the mammalian bloodstream revealed through genome and transcriptome analysis of the ubiquitous bovine parasite Trypanosoma (Megatrypanum) theileri.</title>
        <authorList>
            <person name="Kelly S."/>
            <person name="Ivens A."/>
            <person name="Mott A."/>
            <person name="O'Neill E."/>
            <person name="Emms D."/>
            <person name="Macleod O."/>
            <person name="Voorheis P."/>
            <person name="Matthews J."/>
            <person name="Matthews K."/>
            <person name="Carrington M."/>
        </authorList>
    </citation>
    <scope>NUCLEOTIDE SEQUENCE [LARGE SCALE GENOMIC DNA]</scope>
    <source>
        <strain evidence="3">Edinburgh</strain>
    </source>
</reference>
<dbReference type="RefSeq" id="XP_028886478.1">
    <property type="nucleotide sequence ID" value="XM_029021932.1"/>
</dbReference>
<name>A0A1X0P655_9TRYP</name>
<dbReference type="AlphaFoldDB" id="A0A1X0P655"/>
<feature type="region of interest" description="Disordered" evidence="1">
    <location>
        <begin position="152"/>
        <end position="279"/>
    </location>
</feature>
<feature type="compositionally biased region" description="Basic and acidic residues" evidence="1">
    <location>
        <begin position="30"/>
        <end position="39"/>
    </location>
</feature>
<sequence>MMMMLYRVLYLLTLLLSIASVCVATEEVTSADRLHDRGETGPAGPTGSCSPDVQCPPAPNRAEDPHTDCAEAAKKTCTTEGNEHQENCLPDALARCTTTKEPAPTSPKEEIPKGKSGPTGTVGAAGGPGAEGTGALPAVGNGASTISIPVASQATKPDQREADHAAAATAEAAGGQTSVEDPAESSDKGEAVGSATTADGASQQPSSSNTTVTESTSGPDTSTENGSTSAGTESTSTQSTDVGNTETSTTTTTTTTTTTLPPETVNNKKGDADSSSSISSSVWVRVPLLIVVTLACILVC</sequence>
<organism evidence="3 4">
    <name type="scientific">Trypanosoma theileri</name>
    <dbReference type="NCBI Taxonomy" id="67003"/>
    <lineage>
        <taxon>Eukaryota</taxon>
        <taxon>Discoba</taxon>
        <taxon>Euglenozoa</taxon>
        <taxon>Kinetoplastea</taxon>
        <taxon>Metakinetoplastina</taxon>
        <taxon>Trypanosomatida</taxon>
        <taxon>Trypanosomatidae</taxon>
        <taxon>Trypanosoma</taxon>
    </lineage>
</organism>
<protein>
    <recommendedName>
        <fullName evidence="5">Mucin TcMUCII</fullName>
    </recommendedName>
</protein>
<evidence type="ECO:0000256" key="2">
    <source>
        <dbReference type="SAM" id="SignalP"/>
    </source>
</evidence>
<feature type="chain" id="PRO_5012055073" description="Mucin TcMUCII" evidence="2">
    <location>
        <begin position="25"/>
        <end position="300"/>
    </location>
</feature>
<evidence type="ECO:0008006" key="5">
    <source>
        <dbReference type="Google" id="ProtNLM"/>
    </source>
</evidence>
<evidence type="ECO:0000313" key="3">
    <source>
        <dbReference type="EMBL" id="ORC92412.1"/>
    </source>
</evidence>
<accession>A0A1X0P655</accession>
<evidence type="ECO:0000313" key="4">
    <source>
        <dbReference type="Proteomes" id="UP000192257"/>
    </source>
</evidence>